<gene>
    <name evidence="1" type="ORF">DNK06_05220</name>
</gene>
<dbReference type="InterPro" id="IPR003329">
    <property type="entry name" value="Cytidylyl_trans"/>
</dbReference>
<dbReference type="CDD" id="cd02513">
    <property type="entry name" value="CMP-NeuAc_Synthase"/>
    <property type="match status" value="1"/>
</dbReference>
<dbReference type="EMBL" id="QJUI01000004">
    <property type="protein sequence ID" value="TBU81922.1"/>
    <property type="molecule type" value="Genomic_DNA"/>
</dbReference>
<protein>
    <submittedName>
        <fullName evidence="1">Acylneuraminate cytidylyltransferase family protein</fullName>
    </submittedName>
</protein>
<keyword evidence="2" id="KW-1185">Reference proteome</keyword>
<dbReference type="InterPro" id="IPR029044">
    <property type="entry name" value="Nucleotide-diphossugar_trans"/>
</dbReference>
<dbReference type="GO" id="GO:0008781">
    <property type="term" value="F:N-acylneuraminate cytidylyltransferase activity"/>
    <property type="evidence" value="ECO:0007669"/>
    <property type="project" value="TreeGrafter"/>
</dbReference>
<dbReference type="Gene3D" id="3.90.550.10">
    <property type="entry name" value="Spore Coat Polysaccharide Biosynthesis Protein SpsA, Chain A"/>
    <property type="match status" value="1"/>
</dbReference>
<keyword evidence="1" id="KW-0548">Nucleotidyltransferase</keyword>
<dbReference type="AlphaFoldDB" id="A0A4Q9QQA9"/>
<dbReference type="InterPro" id="IPR050793">
    <property type="entry name" value="CMP-NeuNAc_synthase"/>
</dbReference>
<dbReference type="Proteomes" id="UP000292302">
    <property type="component" value="Unassembled WGS sequence"/>
</dbReference>
<keyword evidence="1" id="KW-0808">Transferase</keyword>
<evidence type="ECO:0000313" key="2">
    <source>
        <dbReference type="Proteomes" id="UP000292302"/>
    </source>
</evidence>
<reference evidence="1 2" key="1">
    <citation type="submission" date="2018-06" db="EMBL/GenBank/DDBJ databases">
        <title>Three novel Pseudomonas species isolated from symptomatic oak.</title>
        <authorList>
            <person name="Bueno-Gonzalez V."/>
            <person name="Brady C."/>
        </authorList>
    </citation>
    <scope>NUCLEOTIDE SEQUENCE [LARGE SCALE GENOMIC DNA]</scope>
    <source>
        <strain evidence="1 2">P9A</strain>
    </source>
</reference>
<dbReference type="SUPFAM" id="SSF53448">
    <property type="entry name" value="Nucleotide-diphospho-sugar transferases"/>
    <property type="match status" value="1"/>
</dbReference>
<dbReference type="OrthoDB" id="9805604at2"/>
<proteinExistence type="predicted"/>
<name>A0A4Q9QQA9_9GAMM</name>
<evidence type="ECO:0000313" key="1">
    <source>
        <dbReference type="EMBL" id="TBU81922.1"/>
    </source>
</evidence>
<accession>A0A4Q9QQA9</accession>
<organism evidence="1 2">
    <name type="scientific">Phytopseudomonas daroniae</name>
    <dbReference type="NCBI Taxonomy" id="2487519"/>
    <lineage>
        <taxon>Bacteria</taxon>
        <taxon>Pseudomonadati</taxon>
        <taxon>Pseudomonadota</taxon>
        <taxon>Gammaproteobacteria</taxon>
        <taxon>Pseudomonadales</taxon>
        <taxon>Pseudomonadaceae</taxon>
        <taxon>Phytopseudomonas</taxon>
    </lineage>
</organism>
<dbReference type="Pfam" id="PF02348">
    <property type="entry name" value="CTP_transf_3"/>
    <property type="match status" value="1"/>
</dbReference>
<comment type="caution">
    <text evidence="1">The sequence shown here is derived from an EMBL/GenBank/DDBJ whole genome shotgun (WGS) entry which is preliminary data.</text>
</comment>
<dbReference type="PANTHER" id="PTHR21485:SF6">
    <property type="entry name" value="N-ACYLNEURAMINATE CYTIDYLYLTRANSFERASE-RELATED"/>
    <property type="match status" value="1"/>
</dbReference>
<sequence length="237" mass="26737">MSSVTDKRYLVVIPARGGSKRLPGKNLMKIAEHSLIGRAILCAKHAGLSGDICITTDDQAIADEVVNYGPYIHFMRPESLATDSAKTVDVILHAIQWFAERDHFYDAVIVLQPTSPLRTEKHLREAVALFEAREAEAVVSVCQLEHPVEWCAELGPQGSMEKFGETLNTQKRSQDLAQRYRLNGAIYIYDIKALSMATGFFYNEKTYAYEMDIPSSTDVDTHHDYMLATFWHSLSRH</sequence>
<dbReference type="PANTHER" id="PTHR21485">
    <property type="entry name" value="HAD SUPERFAMILY MEMBERS CMAS AND KDSC"/>
    <property type="match status" value="1"/>
</dbReference>
<dbReference type="RefSeq" id="WP_131178984.1">
    <property type="nucleotide sequence ID" value="NZ_QJUI01000004.1"/>
</dbReference>